<feature type="transmembrane region" description="Helical" evidence="6">
    <location>
        <begin position="141"/>
        <end position="160"/>
    </location>
</feature>
<dbReference type="NCBIfam" id="NF005141">
    <property type="entry name" value="PRK06590.1"/>
    <property type="match status" value="1"/>
</dbReference>
<dbReference type="Pfam" id="PF00361">
    <property type="entry name" value="Proton_antipo_M"/>
    <property type="match status" value="1"/>
</dbReference>
<dbReference type="GO" id="GO:0042773">
    <property type="term" value="P:ATP synthesis coupled electron transport"/>
    <property type="evidence" value="ECO:0007669"/>
    <property type="project" value="InterPro"/>
</dbReference>
<dbReference type="Gene3D" id="1.20.5.2700">
    <property type="match status" value="1"/>
</dbReference>
<dbReference type="PRINTS" id="PR01435">
    <property type="entry name" value="NPOXDRDTASE5"/>
</dbReference>
<evidence type="ECO:0000313" key="9">
    <source>
        <dbReference type="EMBL" id="CAA9289603.1"/>
    </source>
</evidence>
<dbReference type="InterPro" id="IPR001516">
    <property type="entry name" value="Proton_antipo_N"/>
</dbReference>
<feature type="transmembrane region" description="Helical" evidence="6">
    <location>
        <begin position="215"/>
        <end position="237"/>
    </location>
</feature>
<dbReference type="GO" id="GO:0015990">
    <property type="term" value="P:electron transport coupled proton transport"/>
    <property type="evidence" value="ECO:0007669"/>
    <property type="project" value="TreeGrafter"/>
</dbReference>
<name>A0A6J4JX46_9CHLR</name>
<comment type="subcellular location">
    <subcellularLocation>
        <location evidence="1">Endomembrane system</location>
        <topology evidence="1">Multi-pass membrane protein</topology>
    </subcellularLocation>
    <subcellularLocation>
        <location evidence="5">Membrane</location>
        <topology evidence="5">Multi-pass membrane protein</topology>
    </subcellularLocation>
</comment>
<dbReference type="GO" id="GO:0012505">
    <property type="term" value="C:endomembrane system"/>
    <property type="evidence" value="ECO:0007669"/>
    <property type="project" value="UniProtKB-SubCell"/>
</dbReference>
<feature type="domain" description="NADH:quinone oxidoreductase/Mrp antiporter transmembrane" evidence="7">
    <location>
        <begin position="135"/>
        <end position="433"/>
    </location>
</feature>
<dbReference type="PANTHER" id="PTHR42829:SF2">
    <property type="entry name" value="NADH-UBIQUINONE OXIDOREDUCTASE CHAIN 5"/>
    <property type="match status" value="1"/>
</dbReference>
<keyword evidence="3 6" id="KW-1133">Transmembrane helix</keyword>
<protein>
    <submittedName>
        <fullName evidence="9">NADH-ubiquinone oxidoreductase chain L</fullName>
        <ecNumber evidence="9">1.6.5.3</ecNumber>
    </submittedName>
</protein>
<dbReference type="PRINTS" id="PR01434">
    <property type="entry name" value="NADHDHGNASE5"/>
</dbReference>
<reference evidence="9" key="1">
    <citation type="submission" date="2020-02" db="EMBL/GenBank/DDBJ databases">
        <authorList>
            <person name="Meier V. D."/>
        </authorList>
    </citation>
    <scope>NUCLEOTIDE SEQUENCE</scope>
    <source>
        <strain evidence="9">AVDCRST_MAG26</strain>
    </source>
</reference>
<dbReference type="GO" id="GO:0008137">
    <property type="term" value="F:NADH dehydrogenase (ubiquinone) activity"/>
    <property type="evidence" value="ECO:0007669"/>
    <property type="project" value="InterPro"/>
</dbReference>
<feature type="transmembrane region" description="Helical" evidence="6">
    <location>
        <begin position="288"/>
        <end position="309"/>
    </location>
</feature>
<dbReference type="AlphaFoldDB" id="A0A6J4JX46"/>
<evidence type="ECO:0000259" key="8">
    <source>
        <dbReference type="Pfam" id="PF00662"/>
    </source>
</evidence>
<feature type="transmembrane region" description="Helical" evidence="6">
    <location>
        <begin position="344"/>
        <end position="362"/>
    </location>
</feature>
<dbReference type="Pfam" id="PF00662">
    <property type="entry name" value="Proton_antipo_N"/>
    <property type="match status" value="1"/>
</dbReference>
<feature type="transmembrane region" description="Helical" evidence="6">
    <location>
        <begin position="422"/>
        <end position="446"/>
    </location>
</feature>
<sequence>MLETLVVLLIVLPLIGVLVNTFFVRRGRAAGLIASGVMLAAFGVALALFSSLLGLPGEERVIDFTLYQWIQAGPLSVPFGLRLDPLSMVMVLLITGVGTLIHIFSIGYMAHDHRPVRYFVYLNLFVSSMLILVLANNYLLLFLGWEGVGLCSYLLIGHNFERREARDASLKAFVMNRIGDLGLMVAILLIYNAFGTLVFAEVFERALEVLPARQVAFLGGLALPSVIAFAMLVGVTGKSAQIPLFVWLPDAMAGPTPASALIHAATMVTSGVYLIARSHEIFALTPAISNFTAILGALTAFVAASIAIGQYDIKKVLAYSTVSQLGFMVAAVGMGAYVAGMFHLLTHGVFKALLFLAAGSVIHGTHETQDMRKMGGLRRAMPVTFWTYMAGTLALAGIFPFAGFWSKDEIVGHAWGHGFRGIAILLIITAMLTAFYMGRQIFLVFWGTQRDHSYHPHESERIMTVPLMILAVGAVLAGFMNFPFFHGLGSFLEPVFVGEEPEPFNLPLAVLTVVLALAALGVAYLVYGRRTWRKTFRDPLQPYLGVFFEGFETAWGSDAYVRSFIRPFNGIARFLARVVDPRGIDGLVNGTARLVGLGGRGLRLSQSGYLRSYTMVFLVGVVAVIAYFGFAALP</sequence>
<feature type="domain" description="NADH-Ubiquinone oxidoreductase (complex I) chain 5 N-terminal" evidence="8">
    <location>
        <begin position="69"/>
        <end position="119"/>
    </location>
</feature>
<organism evidence="9">
    <name type="scientific">uncultured Chloroflexia bacterium</name>
    <dbReference type="NCBI Taxonomy" id="1672391"/>
    <lineage>
        <taxon>Bacteria</taxon>
        <taxon>Bacillati</taxon>
        <taxon>Chloroflexota</taxon>
        <taxon>Chloroflexia</taxon>
        <taxon>environmental samples</taxon>
    </lineage>
</organism>
<dbReference type="PANTHER" id="PTHR42829">
    <property type="entry name" value="NADH-UBIQUINONE OXIDOREDUCTASE CHAIN 5"/>
    <property type="match status" value="1"/>
</dbReference>
<evidence type="ECO:0000259" key="7">
    <source>
        <dbReference type="Pfam" id="PF00361"/>
    </source>
</evidence>
<feature type="transmembrane region" description="Helical" evidence="6">
    <location>
        <begin position="613"/>
        <end position="633"/>
    </location>
</feature>
<dbReference type="NCBIfam" id="TIGR01974">
    <property type="entry name" value="NDH_I_L"/>
    <property type="match status" value="1"/>
</dbReference>
<feature type="transmembrane region" description="Helical" evidence="6">
    <location>
        <begin position="86"/>
        <end position="106"/>
    </location>
</feature>
<feature type="transmembrane region" description="Helical" evidence="6">
    <location>
        <begin position="181"/>
        <end position="203"/>
    </location>
</feature>
<evidence type="ECO:0000256" key="3">
    <source>
        <dbReference type="ARBA" id="ARBA00022989"/>
    </source>
</evidence>
<dbReference type="EMBL" id="CADCTK010000930">
    <property type="protein sequence ID" value="CAA9289603.1"/>
    <property type="molecule type" value="Genomic_DNA"/>
</dbReference>
<keyword evidence="2 5" id="KW-0812">Transmembrane</keyword>
<dbReference type="InterPro" id="IPR003945">
    <property type="entry name" value="NU5C-like"/>
</dbReference>
<dbReference type="InterPro" id="IPR018393">
    <property type="entry name" value="NADHpl_OxRdtase_5_subgr"/>
</dbReference>
<feature type="transmembrane region" description="Helical" evidence="6">
    <location>
        <begin position="316"/>
        <end position="338"/>
    </location>
</feature>
<dbReference type="GO" id="GO:0016020">
    <property type="term" value="C:membrane"/>
    <property type="evidence" value="ECO:0007669"/>
    <property type="project" value="UniProtKB-SubCell"/>
</dbReference>
<feature type="transmembrane region" description="Helical" evidence="6">
    <location>
        <begin position="467"/>
        <end position="486"/>
    </location>
</feature>
<dbReference type="GO" id="GO:0003954">
    <property type="term" value="F:NADH dehydrogenase activity"/>
    <property type="evidence" value="ECO:0007669"/>
    <property type="project" value="TreeGrafter"/>
</dbReference>
<gene>
    <name evidence="9" type="ORF">AVDCRST_MAG26-3994</name>
</gene>
<evidence type="ECO:0000256" key="4">
    <source>
        <dbReference type="ARBA" id="ARBA00023136"/>
    </source>
</evidence>
<evidence type="ECO:0000256" key="5">
    <source>
        <dbReference type="RuleBase" id="RU000320"/>
    </source>
</evidence>
<keyword evidence="4 6" id="KW-0472">Membrane</keyword>
<dbReference type="EC" id="1.6.5.3" evidence="9"/>
<feature type="transmembrane region" description="Helical" evidence="6">
    <location>
        <begin position="383"/>
        <end position="402"/>
    </location>
</feature>
<evidence type="ECO:0000256" key="6">
    <source>
        <dbReference type="SAM" id="Phobius"/>
    </source>
</evidence>
<keyword evidence="9" id="KW-0560">Oxidoreductase</keyword>
<evidence type="ECO:0000256" key="1">
    <source>
        <dbReference type="ARBA" id="ARBA00004127"/>
    </source>
</evidence>
<dbReference type="InterPro" id="IPR001750">
    <property type="entry name" value="ND/Mrp_TM"/>
</dbReference>
<evidence type="ECO:0000256" key="2">
    <source>
        <dbReference type="ARBA" id="ARBA00022692"/>
    </source>
</evidence>
<accession>A0A6J4JX46</accession>
<keyword evidence="9" id="KW-0830">Ubiquinone</keyword>
<feature type="transmembrane region" description="Helical" evidence="6">
    <location>
        <begin position="118"/>
        <end position="135"/>
    </location>
</feature>
<feature type="transmembrane region" description="Helical" evidence="6">
    <location>
        <begin position="506"/>
        <end position="527"/>
    </location>
</feature>
<feature type="transmembrane region" description="Helical" evidence="6">
    <location>
        <begin position="31"/>
        <end position="55"/>
    </location>
</feature>
<feature type="transmembrane region" description="Helical" evidence="6">
    <location>
        <begin position="6"/>
        <end position="24"/>
    </location>
</feature>
<proteinExistence type="predicted"/>